<dbReference type="GO" id="GO:0008195">
    <property type="term" value="F:phosphatidate phosphatase activity"/>
    <property type="evidence" value="ECO:0007669"/>
    <property type="project" value="TreeGrafter"/>
</dbReference>
<dbReference type="GO" id="GO:0046839">
    <property type="term" value="P:phospholipid dephosphorylation"/>
    <property type="evidence" value="ECO:0007669"/>
    <property type="project" value="TreeGrafter"/>
</dbReference>
<dbReference type="PANTHER" id="PTHR10165">
    <property type="entry name" value="LIPID PHOSPHATE PHOSPHATASE"/>
    <property type="match status" value="1"/>
</dbReference>
<dbReference type="GO" id="GO:0006644">
    <property type="term" value="P:phospholipid metabolic process"/>
    <property type="evidence" value="ECO:0007669"/>
    <property type="project" value="InterPro"/>
</dbReference>
<reference evidence="2" key="1">
    <citation type="submission" date="2025-08" db="UniProtKB">
        <authorList>
            <consortium name="RefSeq"/>
        </authorList>
    </citation>
    <scope>IDENTIFICATION</scope>
    <source>
        <tissue evidence="2">Blood</tissue>
    </source>
</reference>
<organism evidence="1 2">
    <name type="scientific">Delphinapterus leucas</name>
    <name type="common">Beluga whale</name>
    <dbReference type="NCBI Taxonomy" id="9749"/>
    <lineage>
        <taxon>Eukaryota</taxon>
        <taxon>Metazoa</taxon>
        <taxon>Chordata</taxon>
        <taxon>Craniata</taxon>
        <taxon>Vertebrata</taxon>
        <taxon>Euteleostomi</taxon>
        <taxon>Mammalia</taxon>
        <taxon>Eutheria</taxon>
        <taxon>Laurasiatheria</taxon>
        <taxon>Artiodactyla</taxon>
        <taxon>Whippomorpha</taxon>
        <taxon>Cetacea</taxon>
        <taxon>Odontoceti</taxon>
        <taxon>Monodontidae</taxon>
        <taxon>Delphinapterus</taxon>
    </lineage>
</organism>
<dbReference type="InterPro" id="IPR043216">
    <property type="entry name" value="PAP-like"/>
</dbReference>
<gene>
    <name evidence="2" type="primary">LOC111166071</name>
</gene>
<dbReference type="GeneID" id="111166071"/>
<dbReference type="RefSeq" id="XP_022413051.1">
    <property type="nucleotide sequence ID" value="XM_022557343.2"/>
</dbReference>
<dbReference type="PANTHER" id="PTHR10165:SF94">
    <property type="entry name" value="PHOSPHATIDIC ACID PHOSPHATASE TYPE 2D"/>
    <property type="match status" value="1"/>
</dbReference>
<name>A0A2Y9LWB8_DELLE</name>
<dbReference type="Proteomes" id="UP000248483">
    <property type="component" value="Unplaced"/>
</dbReference>
<dbReference type="GO" id="GO:0007165">
    <property type="term" value="P:signal transduction"/>
    <property type="evidence" value="ECO:0007669"/>
    <property type="project" value="TreeGrafter"/>
</dbReference>
<dbReference type="AlphaFoldDB" id="A0A2Y9LWB8"/>
<dbReference type="GO" id="GO:0005886">
    <property type="term" value="C:plasma membrane"/>
    <property type="evidence" value="ECO:0007669"/>
    <property type="project" value="TreeGrafter"/>
</dbReference>
<dbReference type="InParanoid" id="A0A2Y9LWB8"/>
<protein>
    <submittedName>
        <fullName evidence="2">Phospholipid phosphatase 3-like</fullName>
    </submittedName>
</protein>
<dbReference type="STRING" id="9749.A0A2Y9LWB8"/>
<keyword evidence="1" id="KW-1185">Reference proteome</keyword>
<dbReference type="KEGG" id="dle:111166071"/>
<evidence type="ECO:0000313" key="1">
    <source>
        <dbReference type="Proteomes" id="UP000248483"/>
    </source>
</evidence>
<proteinExistence type="predicted"/>
<evidence type="ECO:0000313" key="2">
    <source>
        <dbReference type="RefSeq" id="XP_022413051.1"/>
    </source>
</evidence>
<sequence length="264" mass="28985">MEGTLLPSLALSPKMTTRESPKVCNAQRGDRWPRRTLVNSDMALTRGTLKKGFFCNDTTIGYPRVAHYIIEDSALIKMGFFISIFTISLGELIRVKLLQLSSPAFMSGTYTAMIYKQLGTFIFGGLASCSPTSIAKMTTGHLQPHFLATCLPDPASFDLESSYVTNYTCTGHPGDVLDARKSFYSVDASIGMYSMVYLVKWIAHIGASPEHLGTVVGRHNDTEALATVHVMLHGCLHTSNVFFLKGSPFDCQPAPLFLKDKVTK</sequence>
<accession>A0A2Y9LWB8</accession>